<evidence type="ECO:0000313" key="3">
    <source>
        <dbReference type="EMBL" id="KAG8227132.1"/>
    </source>
</evidence>
<feature type="compositionally biased region" description="Polar residues" evidence="1">
    <location>
        <begin position="193"/>
        <end position="208"/>
    </location>
</feature>
<dbReference type="CDD" id="cd18719">
    <property type="entry name" value="PIN_Zc3h12a-N4BP1-like"/>
    <property type="match status" value="1"/>
</dbReference>
<evidence type="ECO:0000313" key="4">
    <source>
        <dbReference type="Proteomes" id="UP000792457"/>
    </source>
</evidence>
<keyword evidence="4" id="KW-1185">Reference proteome</keyword>
<dbReference type="Pfam" id="PF11977">
    <property type="entry name" value="RNase_Zc3h12a"/>
    <property type="match status" value="1"/>
</dbReference>
<dbReference type="OrthoDB" id="392925at2759"/>
<accession>A0A8K0K2I8</accession>
<organism evidence="3 4">
    <name type="scientific">Ladona fulva</name>
    <name type="common">Scarce chaser dragonfly</name>
    <name type="synonym">Libellula fulva</name>
    <dbReference type="NCBI Taxonomy" id="123851"/>
    <lineage>
        <taxon>Eukaryota</taxon>
        <taxon>Metazoa</taxon>
        <taxon>Ecdysozoa</taxon>
        <taxon>Arthropoda</taxon>
        <taxon>Hexapoda</taxon>
        <taxon>Insecta</taxon>
        <taxon>Pterygota</taxon>
        <taxon>Palaeoptera</taxon>
        <taxon>Odonata</taxon>
        <taxon>Epiprocta</taxon>
        <taxon>Anisoptera</taxon>
        <taxon>Libelluloidea</taxon>
        <taxon>Libellulidae</taxon>
        <taxon>Ladona</taxon>
    </lineage>
</organism>
<feature type="domain" description="RNase NYN" evidence="2">
    <location>
        <begin position="345"/>
        <end position="475"/>
    </location>
</feature>
<dbReference type="PANTHER" id="PTHR12876">
    <property type="entry name" value="N4BP1-RELATED"/>
    <property type="match status" value="1"/>
</dbReference>
<dbReference type="InterPro" id="IPR021869">
    <property type="entry name" value="RNase_Zc3h12_NYN"/>
</dbReference>
<evidence type="ECO:0000256" key="1">
    <source>
        <dbReference type="SAM" id="MobiDB-lite"/>
    </source>
</evidence>
<evidence type="ECO:0000259" key="2">
    <source>
        <dbReference type="Pfam" id="PF11977"/>
    </source>
</evidence>
<reference evidence="3" key="1">
    <citation type="submission" date="2013-04" db="EMBL/GenBank/DDBJ databases">
        <authorList>
            <person name="Qu J."/>
            <person name="Murali S.C."/>
            <person name="Bandaranaike D."/>
            <person name="Bellair M."/>
            <person name="Blankenburg K."/>
            <person name="Chao H."/>
            <person name="Dinh H."/>
            <person name="Doddapaneni H."/>
            <person name="Downs B."/>
            <person name="Dugan-Rocha S."/>
            <person name="Elkadiri S."/>
            <person name="Gnanaolivu R.D."/>
            <person name="Hernandez B."/>
            <person name="Javaid M."/>
            <person name="Jayaseelan J.C."/>
            <person name="Lee S."/>
            <person name="Li M."/>
            <person name="Ming W."/>
            <person name="Munidasa M."/>
            <person name="Muniz J."/>
            <person name="Nguyen L."/>
            <person name="Ongeri F."/>
            <person name="Osuji N."/>
            <person name="Pu L.-L."/>
            <person name="Puazo M."/>
            <person name="Qu C."/>
            <person name="Quiroz J."/>
            <person name="Raj R."/>
            <person name="Weissenberger G."/>
            <person name="Xin Y."/>
            <person name="Zou X."/>
            <person name="Han Y."/>
            <person name="Richards S."/>
            <person name="Worley K."/>
            <person name="Muzny D."/>
            <person name="Gibbs R."/>
        </authorList>
    </citation>
    <scope>NUCLEOTIDE SEQUENCE</scope>
    <source>
        <strain evidence="3">Sampled in the wild</strain>
    </source>
</reference>
<feature type="compositionally biased region" description="Polar residues" evidence="1">
    <location>
        <begin position="68"/>
        <end position="82"/>
    </location>
</feature>
<dbReference type="GO" id="GO:0004521">
    <property type="term" value="F:RNA endonuclease activity"/>
    <property type="evidence" value="ECO:0007669"/>
    <property type="project" value="TreeGrafter"/>
</dbReference>
<name>A0A8K0K2I8_LADFU</name>
<dbReference type="InterPro" id="IPR051101">
    <property type="entry name" value="ZC3H12/N4BP1_RNase_Reg"/>
</dbReference>
<feature type="compositionally biased region" description="Basic and acidic residues" evidence="1">
    <location>
        <begin position="214"/>
        <end position="224"/>
    </location>
</feature>
<dbReference type="FunFam" id="3.40.50.11980:FF:000001">
    <property type="entry name" value="ZC3H12A isoform 1"/>
    <property type="match status" value="1"/>
</dbReference>
<gene>
    <name evidence="3" type="ORF">J437_LFUL001676</name>
</gene>
<feature type="region of interest" description="Disordered" evidence="1">
    <location>
        <begin position="183"/>
        <end position="260"/>
    </location>
</feature>
<dbReference type="Proteomes" id="UP000792457">
    <property type="component" value="Unassembled WGS sequence"/>
</dbReference>
<dbReference type="EMBL" id="KZ308312">
    <property type="protein sequence ID" value="KAG8227132.1"/>
    <property type="molecule type" value="Genomic_DNA"/>
</dbReference>
<dbReference type="PANTHER" id="PTHR12876:SF35">
    <property type="entry name" value="LD08718P-RELATED"/>
    <property type="match status" value="1"/>
</dbReference>
<dbReference type="GO" id="GO:0005634">
    <property type="term" value="C:nucleus"/>
    <property type="evidence" value="ECO:0007669"/>
    <property type="project" value="TreeGrafter"/>
</dbReference>
<dbReference type="GO" id="GO:0036464">
    <property type="term" value="C:cytoplasmic ribonucleoprotein granule"/>
    <property type="evidence" value="ECO:0007669"/>
    <property type="project" value="TreeGrafter"/>
</dbReference>
<feature type="region of interest" description="Disordered" evidence="1">
    <location>
        <begin position="65"/>
        <end position="94"/>
    </location>
</feature>
<feature type="region of interest" description="Disordered" evidence="1">
    <location>
        <begin position="138"/>
        <end position="164"/>
    </location>
</feature>
<dbReference type="Gene3D" id="3.40.50.11980">
    <property type="match status" value="1"/>
</dbReference>
<proteinExistence type="predicted"/>
<sequence length="495" mass="55144">MHVVEAYFVLSNGRKKRDRSLERRVFHRDDALWYSENNNDPGSPMTVERLPFSAKSKISKYLRAKGKTNVSNQGERGSSGFETQHPFFIDTTPTTDHRLPKRICGNLNESVILLDSPRPSSSTQAPKTDSVDVVDLCSESEDEQPIPQKKGKDEEKKTELTKIVEEPKNDSLDVIVLDDDESVSKCRSKSSKETNGTKPKTQPLSGETTRAKRNKTDEVCDKSKSRSNSKSGDKTVSNAKRNRIGTCSSDSNAIGLSSGVNSNKNAAITLSSSSKFTYSTSTNDSMSSSIRKQNHLDVSSKHISENRSSNSRNALTLMDLRTSDFSNNVGSNIFNPNGNVEQRGLRPVIIDGCNVAIAHGGNRRFSVRGLCICVEYFLRRGHTEVLALVPLHQRAKVSIHDRDVLDSLQNDKHLVFTPSRYIDNRLIASYDDRYIVQYAAAVGGVVVSRDNYRDLLGENPAWRDTILNRLVLSSFIRREQGRGLYISGSKSPTFF</sequence>
<dbReference type="AlphaFoldDB" id="A0A8K0K2I8"/>
<comment type="caution">
    <text evidence="3">The sequence shown here is derived from an EMBL/GenBank/DDBJ whole genome shotgun (WGS) entry which is preliminary data.</text>
</comment>
<feature type="compositionally biased region" description="Basic and acidic residues" evidence="1">
    <location>
        <begin position="150"/>
        <end position="164"/>
    </location>
</feature>
<reference evidence="3" key="2">
    <citation type="submission" date="2017-10" db="EMBL/GenBank/DDBJ databases">
        <title>Ladona fulva Genome sequencing and assembly.</title>
        <authorList>
            <person name="Murali S."/>
            <person name="Richards S."/>
            <person name="Bandaranaike D."/>
            <person name="Bellair M."/>
            <person name="Blankenburg K."/>
            <person name="Chao H."/>
            <person name="Dinh H."/>
            <person name="Doddapaneni H."/>
            <person name="Dugan-Rocha S."/>
            <person name="Elkadiri S."/>
            <person name="Gnanaolivu R."/>
            <person name="Hernandez B."/>
            <person name="Skinner E."/>
            <person name="Javaid M."/>
            <person name="Lee S."/>
            <person name="Li M."/>
            <person name="Ming W."/>
            <person name="Munidasa M."/>
            <person name="Muniz J."/>
            <person name="Nguyen L."/>
            <person name="Hughes D."/>
            <person name="Osuji N."/>
            <person name="Pu L.-L."/>
            <person name="Puazo M."/>
            <person name="Qu C."/>
            <person name="Quiroz J."/>
            <person name="Raj R."/>
            <person name="Weissenberger G."/>
            <person name="Xin Y."/>
            <person name="Zou X."/>
            <person name="Han Y."/>
            <person name="Worley K."/>
            <person name="Muzny D."/>
            <person name="Gibbs R."/>
        </authorList>
    </citation>
    <scope>NUCLEOTIDE SEQUENCE</scope>
    <source>
        <strain evidence="3">Sampled in the wild</strain>
    </source>
</reference>
<dbReference type="GO" id="GO:0003729">
    <property type="term" value="F:mRNA binding"/>
    <property type="evidence" value="ECO:0007669"/>
    <property type="project" value="TreeGrafter"/>
</dbReference>
<protein>
    <recommendedName>
        <fullName evidence="2">RNase NYN domain-containing protein</fullName>
    </recommendedName>
</protein>
<feature type="compositionally biased region" description="Polar residues" evidence="1">
    <location>
        <begin position="226"/>
        <end position="260"/>
    </location>
</feature>